<protein>
    <recommendedName>
        <fullName evidence="4">BTB domain-containing protein</fullName>
    </recommendedName>
</protein>
<name>A0A0D6LUI1_9BILA</name>
<dbReference type="EMBL" id="KE124889">
    <property type="protein sequence ID" value="EPB75735.1"/>
    <property type="molecule type" value="Genomic_DNA"/>
</dbReference>
<dbReference type="Proteomes" id="UP000054495">
    <property type="component" value="Unassembled WGS sequence"/>
</dbReference>
<feature type="compositionally biased region" description="Basic residues" evidence="1">
    <location>
        <begin position="259"/>
        <end position="270"/>
    </location>
</feature>
<sequence length="625" mass="71828">MYDRSPTRNPQSSCHWHFHAQMTSFFKKLVDGRHRSKSPQKQVPPQIPHYQTRYVYGSPPHEDHYSVAPRNNDYSSNDYSQLPPVCYLPLPPSPLAPRHDDSRLSMHHSNQSNLLYTSQREPASLWDKNYATVVVGSVNAPMTAHKRNMCHFSFVSLSLVSSHLPLTAAINRRGFFACASFHFPSTGTPSEEESVGIHSWNTERSDPFLGRSEQWREDMVKTSRDTADTSQHYYLPKDHNSNFEEPSLFEGPSMNGGVHRTRSHSPRKERRNFEEKVSSRSKSPQKRPSVNNSFDYLNSQCHLEGCSASIVVQSTRFLLCRHQLCHASDYFKNLFLTHRKHDDINHFNFENFFTVQGTTKGERPPTSHAQDKDQFSPNIDTFIIAVSGITNPSPATQFRWFVESCIPCPALRDITDDTLETCMRLARRFQANGLVVYNRQPIVALCWLNWCLKHRFDEQVQSSCLPIVARLSLASLEQHRHMMSERIFADILAAKLRGCYEKAVHVFRTIHRMDHFSTDVDRCPRCGRTKEGMRVKVNADPCRKHIGCDRCYRQGCELEEKAGEDLQAFYQCPHALLPLNDTTDECHCQSRMLAVHLGSAYPAKRPEDMTDLKPRTSSPSRKKKQ</sequence>
<gene>
    <name evidence="2" type="ORF">ANCCEY_05163</name>
</gene>
<dbReference type="AlphaFoldDB" id="A0A0D6LUI1"/>
<evidence type="ECO:0000313" key="2">
    <source>
        <dbReference type="EMBL" id="EPB75735.1"/>
    </source>
</evidence>
<feature type="region of interest" description="Disordered" evidence="1">
    <location>
        <begin position="604"/>
        <end position="625"/>
    </location>
</feature>
<evidence type="ECO:0000313" key="3">
    <source>
        <dbReference type="Proteomes" id="UP000054495"/>
    </source>
</evidence>
<evidence type="ECO:0000256" key="1">
    <source>
        <dbReference type="SAM" id="MobiDB-lite"/>
    </source>
</evidence>
<feature type="compositionally biased region" description="Basic and acidic residues" evidence="1">
    <location>
        <begin position="604"/>
        <end position="614"/>
    </location>
</feature>
<keyword evidence="3" id="KW-1185">Reference proteome</keyword>
<evidence type="ECO:0008006" key="4">
    <source>
        <dbReference type="Google" id="ProtNLM"/>
    </source>
</evidence>
<proteinExistence type="predicted"/>
<organism evidence="2 3">
    <name type="scientific">Ancylostoma ceylanicum</name>
    <dbReference type="NCBI Taxonomy" id="53326"/>
    <lineage>
        <taxon>Eukaryota</taxon>
        <taxon>Metazoa</taxon>
        <taxon>Ecdysozoa</taxon>
        <taxon>Nematoda</taxon>
        <taxon>Chromadorea</taxon>
        <taxon>Rhabditida</taxon>
        <taxon>Rhabditina</taxon>
        <taxon>Rhabditomorpha</taxon>
        <taxon>Strongyloidea</taxon>
        <taxon>Ancylostomatidae</taxon>
        <taxon>Ancylostomatinae</taxon>
        <taxon>Ancylostoma</taxon>
    </lineage>
</organism>
<feature type="compositionally biased region" description="Low complexity" evidence="1">
    <location>
        <begin position="280"/>
        <end position="290"/>
    </location>
</feature>
<feature type="region of interest" description="Disordered" evidence="1">
    <location>
        <begin position="245"/>
        <end position="291"/>
    </location>
</feature>
<accession>A0A0D6LUI1</accession>
<reference evidence="2 3" key="1">
    <citation type="submission" date="2013-05" db="EMBL/GenBank/DDBJ databases">
        <title>Draft genome of the parasitic nematode Anyclostoma ceylanicum.</title>
        <authorList>
            <person name="Mitreva M."/>
        </authorList>
    </citation>
    <scope>NUCLEOTIDE SEQUENCE [LARGE SCALE GENOMIC DNA]</scope>
</reference>